<accession>A0A2B0LT92</accession>
<evidence type="ECO:0000313" key="9">
    <source>
        <dbReference type="EMBL" id="PFK31949.1"/>
    </source>
</evidence>
<dbReference type="InterPro" id="IPR004761">
    <property type="entry name" value="Spore_GerAB"/>
</dbReference>
<comment type="similarity">
    <text evidence="2">Belongs to the amino acid-polyamine-organocation (APC) superfamily. Spore germination protein (SGP) (TC 2.A.3.9) family.</text>
</comment>
<keyword evidence="7 8" id="KW-0472">Membrane</keyword>
<feature type="transmembrane region" description="Helical" evidence="8">
    <location>
        <begin position="190"/>
        <end position="207"/>
    </location>
</feature>
<dbReference type="Pfam" id="PF03845">
    <property type="entry name" value="Spore_permease"/>
    <property type="match status" value="1"/>
</dbReference>
<evidence type="ECO:0000256" key="8">
    <source>
        <dbReference type="SAM" id="Phobius"/>
    </source>
</evidence>
<evidence type="ECO:0000256" key="6">
    <source>
        <dbReference type="ARBA" id="ARBA00022989"/>
    </source>
</evidence>
<sequence length="366" mass="42617">MDTNSKEITVSPYLVFFLIHSLQVGIGILGYQRIIIKSAGYDAWISLILAGIATHIVLYCMLKMLEKDNDLINIHTTCFGKWIGSLFSLLVTIYFLLFCLTVLRTYIEVIQVWVFPTIKSWKLTLIFLLVTYYIIKGGFRSVTGICFWGIVLPIFLLFFLIFPMKYAHVRNILPIFTHSSLNIAKSAKDSALEFLGFEALLFFYPLIEKGKSLKKWAHGGIAFTTILYVLLALISFMYYSEGLLKHTIWPTLTMLKIIKVPFIQRFEYIIIFVWFLIMLPNLCLTIWSSCQSMKRSFHIPFKITLPFFIFVVYIASLFFTNRESINTLNTVLSQTGMYIVYIYIPLLFLWHSIRWHLKNKQNKTSP</sequence>
<organism evidence="9 10">
    <name type="scientific">Bacillus cereus</name>
    <dbReference type="NCBI Taxonomy" id="1396"/>
    <lineage>
        <taxon>Bacteria</taxon>
        <taxon>Bacillati</taxon>
        <taxon>Bacillota</taxon>
        <taxon>Bacilli</taxon>
        <taxon>Bacillales</taxon>
        <taxon>Bacillaceae</taxon>
        <taxon>Bacillus</taxon>
        <taxon>Bacillus cereus group</taxon>
    </lineage>
</organism>
<evidence type="ECO:0000256" key="3">
    <source>
        <dbReference type="ARBA" id="ARBA00022448"/>
    </source>
</evidence>
<dbReference type="NCBIfam" id="TIGR00912">
    <property type="entry name" value="2A0309"/>
    <property type="match status" value="1"/>
</dbReference>
<dbReference type="PANTHER" id="PTHR34975">
    <property type="entry name" value="SPORE GERMINATION PROTEIN A2"/>
    <property type="match status" value="1"/>
</dbReference>
<feature type="transmembrane region" description="Helical" evidence="8">
    <location>
        <begin position="268"/>
        <end position="287"/>
    </location>
</feature>
<comment type="subcellular location">
    <subcellularLocation>
        <location evidence="1">Membrane</location>
        <topology evidence="1">Multi-pass membrane protein</topology>
    </subcellularLocation>
</comment>
<evidence type="ECO:0000256" key="7">
    <source>
        <dbReference type="ARBA" id="ARBA00023136"/>
    </source>
</evidence>
<protein>
    <submittedName>
        <fullName evidence="9">Spore gernimation protein GerB</fullName>
    </submittedName>
</protein>
<evidence type="ECO:0000256" key="4">
    <source>
        <dbReference type="ARBA" id="ARBA00022544"/>
    </source>
</evidence>
<feature type="transmembrane region" description="Helical" evidence="8">
    <location>
        <begin position="82"/>
        <end position="107"/>
    </location>
</feature>
<dbReference type="GO" id="GO:0016020">
    <property type="term" value="C:membrane"/>
    <property type="evidence" value="ECO:0007669"/>
    <property type="project" value="UniProtKB-SubCell"/>
</dbReference>
<feature type="transmembrane region" description="Helical" evidence="8">
    <location>
        <begin position="331"/>
        <end position="350"/>
    </location>
</feature>
<evidence type="ECO:0000313" key="10">
    <source>
        <dbReference type="Proteomes" id="UP000242656"/>
    </source>
</evidence>
<keyword evidence="4" id="KW-0309">Germination</keyword>
<gene>
    <name evidence="9" type="ORF">COI93_20030</name>
</gene>
<comment type="caution">
    <text evidence="9">The sequence shown here is derived from an EMBL/GenBank/DDBJ whole genome shotgun (WGS) entry which is preliminary data.</text>
</comment>
<feature type="transmembrane region" description="Helical" evidence="8">
    <location>
        <begin position="12"/>
        <end position="31"/>
    </location>
</feature>
<dbReference type="PANTHER" id="PTHR34975:SF2">
    <property type="entry name" value="SPORE GERMINATION PROTEIN A2"/>
    <property type="match status" value="1"/>
</dbReference>
<feature type="transmembrane region" description="Helical" evidence="8">
    <location>
        <begin position="299"/>
        <end position="319"/>
    </location>
</feature>
<dbReference type="AlphaFoldDB" id="A0A2B0LT92"/>
<dbReference type="EMBL" id="NUWN01000090">
    <property type="protein sequence ID" value="PFK31949.1"/>
    <property type="molecule type" value="Genomic_DNA"/>
</dbReference>
<proteinExistence type="inferred from homology"/>
<keyword evidence="5 8" id="KW-0812">Transmembrane</keyword>
<reference evidence="9 10" key="1">
    <citation type="submission" date="2017-09" db="EMBL/GenBank/DDBJ databases">
        <title>Large-scale bioinformatics analysis of Bacillus genomes uncovers conserved roles of natural products in bacterial physiology.</title>
        <authorList>
            <consortium name="Agbiome Team Llc"/>
            <person name="Bleich R.M."/>
            <person name="Grubbs K.J."/>
            <person name="Santa Maria K.C."/>
            <person name="Allen S.E."/>
            <person name="Farag S."/>
            <person name="Shank E.A."/>
            <person name="Bowers A."/>
        </authorList>
    </citation>
    <scope>NUCLEOTIDE SEQUENCE [LARGE SCALE GENOMIC DNA]</scope>
    <source>
        <strain evidence="9 10">AFS083043</strain>
    </source>
</reference>
<feature type="transmembrane region" description="Helical" evidence="8">
    <location>
        <begin position="219"/>
        <end position="239"/>
    </location>
</feature>
<keyword evidence="3" id="KW-0813">Transport</keyword>
<feature type="transmembrane region" description="Helical" evidence="8">
    <location>
        <begin position="113"/>
        <end position="135"/>
    </location>
</feature>
<evidence type="ECO:0000256" key="2">
    <source>
        <dbReference type="ARBA" id="ARBA00007998"/>
    </source>
</evidence>
<feature type="transmembrane region" description="Helical" evidence="8">
    <location>
        <begin position="142"/>
        <end position="162"/>
    </location>
</feature>
<feature type="transmembrane region" description="Helical" evidence="8">
    <location>
        <begin position="43"/>
        <end position="62"/>
    </location>
</feature>
<name>A0A2B0LT92_BACCE</name>
<dbReference type="Proteomes" id="UP000242656">
    <property type="component" value="Unassembled WGS sequence"/>
</dbReference>
<dbReference type="GO" id="GO:0009847">
    <property type="term" value="P:spore germination"/>
    <property type="evidence" value="ECO:0007669"/>
    <property type="project" value="InterPro"/>
</dbReference>
<dbReference type="RefSeq" id="WP_098492246.1">
    <property type="nucleotide sequence ID" value="NZ_NUWN01000090.1"/>
</dbReference>
<evidence type="ECO:0000256" key="5">
    <source>
        <dbReference type="ARBA" id="ARBA00022692"/>
    </source>
</evidence>
<dbReference type="Gene3D" id="1.20.1740.10">
    <property type="entry name" value="Amino acid/polyamine transporter I"/>
    <property type="match status" value="1"/>
</dbReference>
<keyword evidence="6 8" id="KW-1133">Transmembrane helix</keyword>
<evidence type="ECO:0000256" key="1">
    <source>
        <dbReference type="ARBA" id="ARBA00004141"/>
    </source>
</evidence>